<reference evidence="1 2" key="1">
    <citation type="submission" date="2024-01" db="EMBL/GenBank/DDBJ databases">
        <title>The genomes of 5 underutilized Papilionoideae crops provide insights into root nodulation and disease resistanc.</title>
        <authorList>
            <person name="Jiang F."/>
        </authorList>
    </citation>
    <scope>NUCLEOTIDE SEQUENCE [LARGE SCALE GENOMIC DNA]</scope>
    <source>
        <strain evidence="1">LVBAO_FW01</strain>
        <tissue evidence="1">Leaves</tissue>
    </source>
</reference>
<accession>A0AAN9QJX9</accession>
<name>A0AAN9QJX9_CANGL</name>
<evidence type="ECO:0000313" key="2">
    <source>
        <dbReference type="Proteomes" id="UP001367508"/>
    </source>
</evidence>
<organism evidence="1 2">
    <name type="scientific">Canavalia gladiata</name>
    <name type="common">Sword bean</name>
    <name type="synonym">Dolichos gladiatus</name>
    <dbReference type="NCBI Taxonomy" id="3824"/>
    <lineage>
        <taxon>Eukaryota</taxon>
        <taxon>Viridiplantae</taxon>
        <taxon>Streptophyta</taxon>
        <taxon>Embryophyta</taxon>
        <taxon>Tracheophyta</taxon>
        <taxon>Spermatophyta</taxon>
        <taxon>Magnoliopsida</taxon>
        <taxon>eudicotyledons</taxon>
        <taxon>Gunneridae</taxon>
        <taxon>Pentapetalae</taxon>
        <taxon>rosids</taxon>
        <taxon>fabids</taxon>
        <taxon>Fabales</taxon>
        <taxon>Fabaceae</taxon>
        <taxon>Papilionoideae</taxon>
        <taxon>50 kb inversion clade</taxon>
        <taxon>NPAAA clade</taxon>
        <taxon>indigoferoid/millettioid clade</taxon>
        <taxon>Phaseoleae</taxon>
        <taxon>Canavalia</taxon>
    </lineage>
</organism>
<dbReference type="Proteomes" id="UP001367508">
    <property type="component" value="Unassembled WGS sequence"/>
</dbReference>
<proteinExistence type="predicted"/>
<keyword evidence="2" id="KW-1185">Reference proteome</keyword>
<sequence length="292" mass="32944">MVCSEDLLAGLVRRFGICPESVTGLWTTKPNIDYGFMPHLSWCIPRCSETVKYDSVTHALSPEPVHRPKHLGQIPVAISRTIHLPLSMHIFAVSTYQAYWAVPTERLQLYVSRFTKPINKRMSSGLCSVIPATSASSPLFLSTHVLAFLKAMAWSDFTGCLTSLVHQLDYCYRLVRLSEISTDSAEAPNWESSPYSARNLIIFPIGTVTRIGTNNFSRYFENWRKVPNLMPWPNRLMNAGQNNAQVVQLLAGDLKIRTYGVLIYYLFKSTHSTDRDSLLLCLGTDITNHIQT</sequence>
<evidence type="ECO:0000313" key="1">
    <source>
        <dbReference type="EMBL" id="KAK7338162.1"/>
    </source>
</evidence>
<protein>
    <submittedName>
        <fullName evidence="1">Uncharacterized protein</fullName>
    </submittedName>
</protein>
<gene>
    <name evidence="1" type="ORF">VNO77_18762</name>
</gene>
<dbReference type="AlphaFoldDB" id="A0AAN9QJX9"/>
<comment type="caution">
    <text evidence="1">The sequence shown here is derived from an EMBL/GenBank/DDBJ whole genome shotgun (WGS) entry which is preliminary data.</text>
</comment>
<dbReference type="EMBL" id="JAYMYQ010000004">
    <property type="protein sequence ID" value="KAK7338162.1"/>
    <property type="molecule type" value="Genomic_DNA"/>
</dbReference>